<protein>
    <submittedName>
        <fullName evidence="9">ABC transporter permease</fullName>
    </submittedName>
</protein>
<comment type="similarity">
    <text evidence="7">Belongs to the binding-protein-dependent transport system permease family.</text>
</comment>
<keyword evidence="5 7" id="KW-1133">Transmembrane helix</keyword>
<comment type="subcellular location">
    <subcellularLocation>
        <location evidence="1 7">Cell membrane</location>
        <topology evidence="1 7">Multi-pass membrane protein</topology>
    </subcellularLocation>
</comment>
<dbReference type="Gene3D" id="1.10.3720.10">
    <property type="entry name" value="MetI-like"/>
    <property type="match status" value="1"/>
</dbReference>
<accession>A0A369W4S4</accession>
<dbReference type="OrthoDB" id="9786495at2"/>
<evidence type="ECO:0000259" key="8">
    <source>
        <dbReference type="PROSITE" id="PS50928"/>
    </source>
</evidence>
<dbReference type="PANTHER" id="PTHR30151:SF20">
    <property type="entry name" value="ABC TRANSPORTER PERMEASE PROTEIN HI_0355-RELATED"/>
    <property type="match status" value="1"/>
</dbReference>
<comment type="caution">
    <text evidence="9">The sequence shown here is derived from an EMBL/GenBank/DDBJ whole genome shotgun (WGS) entry which is preliminary data.</text>
</comment>
<dbReference type="GO" id="GO:0005886">
    <property type="term" value="C:plasma membrane"/>
    <property type="evidence" value="ECO:0007669"/>
    <property type="project" value="UniProtKB-SubCell"/>
</dbReference>
<feature type="transmembrane region" description="Helical" evidence="7">
    <location>
        <begin position="162"/>
        <end position="185"/>
    </location>
</feature>
<dbReference type="Proteomes" id="UP000253759">
    <property type="component" value="Unassembled WGS sequence"/>
</dbReference>
<keyword evidence="10" id="KW-1185">Reference proteome</keyword>
<dbReference type="PROSITE" id="PS50928">
    <property type="entry name" value="ABC_TM1"/>
    <property type="match status" value="1"/>
</dbReference>
<dbReference type="Pfam" id="PF00528">
    <property type="entry name" value="BPD_transp_1"/>
    <property type="match status" value="1"/>
</dbReference>
<evidence type="ECO:0000256" key="1">
    <source>
        <dbReference type="ARBA" id="ARBA00004651"/>
    </source>
</evidence>
<feature type="transmembrane region" description="Helical" evidence="7">
    <location>
        <begin position="68"/>
        <end position="94"/>
    </location>
</feature>
<keyword evidence="6 7" id="KW-0472">Membrane</keyword>
<proteinExistence type="inferred from homology"/>
<evidence type="ECO:0000313" key="10">
    <source>
        <dbReference type="Proteomes" id="UP000253759"/>
    </source>
</evidence>
<feature type="domain" description="ABC transmembrane type-1" evidence="8">
    <location>
        <begin position="34"/>
        <end position="214"/>
    </location>
</feature>
<dbReference type="InterPro" id="IPR000515">
    <property type="entry name" value="MetI-like"/>
</dbReference>
<dbReference type="AlphaFoldDB" id="A0A369W4S4"/>
<sequence>MTAKLSDVPAYMLPAPSDIMVAMQSMWGLLFIHSGITLAEIGIGFVLATLIGVPLATLITYSHVFDRAVYPLIVGSQTIPKVAIAPLLLAGFGYGLAPKVAIVTLIAFFPIVINTVVGLRSVPAEMLHLARSMGATPLQAFWKFRLPQALPSIFAGLKLASVLAVIGAVVAEFVGANGGLGYIIMIAGSNFRMDQQFAAIIFLSAIGMVFFWLIGLAERAMLPWHISVRSASEKN</sequence>
<organism evidence="9 10">
    <name type="scientific">Pelagibacterium lacus</name>
    <dbReference type="NCBI Taxonomy" id="2282655"/>
    <lineage>
        <taxon>Bacteria</taxon>
        <taxon>Pseudomonadati</taxon>
        <taxon>Pseudomonadota</taxon>
        <taxon>Alphaproteobacteria</taxon>
        <taxon>Hyphomicrobiales</taxon>
        <taxon>Devosiaceae</taxon>
        <taxon>Pelagibacterium</taxon>
    </lineage>
</organism>
<evidence type="ECO:0000313" key="9">
    <source>
        <dbReference type="EMBL" id="RDE09696.1"/>
    </source>
</evidence>
<reference evidence="10" key="1">
    <citation type="submission" date="2018-07" db="EMBL/GenBank/DDBJ databases">
        <authorList>
            <person name="Liu B.-T."/>
            <person name="Du Z."/>
        </authorList>
    </citation>
    <scope>NUCLEOTIDE SEQUENCE [LARGE SCALE GENOMIC DNA]</scope>
    <source>
        <strain evidence="10">XYN52</strain>
    </source>
</reference>
<dbReference type="SUPFAM" id="SSF161098">
    <property type="entry name" value="MetI-like"/>
    <property type="match status" value="1"/>
</dbReference>
<dbReference type="CDD" id="cd06261">
    <property type="entry name" value="TM_PBP2"/>
    <property type="match status" value="1"/>
</dbReference>
<dbReference type="PANTHER" id="PTHR30151">
    <property type="entry name" value="ALKANE SULFONATE ABC TRANSPORTER-RELATED, MEMBRANE SUBUNIT"/>
    <property type="match status" value="1"/>
</dbReference>
<dbReference type="EMBL" id="QQNH01000005">
    <property type="protein sequence ID" value="RDE09696.1"/>
    <property type="molecule type" value="Genomic_DNA"/>
</dbReference>
<feature type="transmembrane region" description="Helical" evidence="7">
    <location>
        <begin position="197"/>
        <end position="217"/>
    </location>
</feature>
<feature type="transmembrane region" description="Helical" evidence="7">
    <location>
        <begin position="100"/>
        <end position="119"/>
    </location>
</feature>
<evidence type="ECO:0000256" key="2">
    <source>
        <dbReference type="ARBA" id="ARBA00022448"/>
    </source>
</evidence>
<evidence type="ECO:0000256" key="7">
    <source>
        <dbReference type="RuleBase" id="RU363032"/>
    </source>
</evidence>
<dbReference type="GO" id="GO:0055085">
    <property type="term" value="P:transmembrane transport"/>
    <property type="evidence" value="ECO:0007669"/>
    <property type="project" value="InterPro"/>
</dbReference>
<keyword evidence="4 7" id="KW-0812">Transmembrane</keyword>
<evidence type="ECO:0000256" key="5">
    <source>
        <dbReference type="ARBA" id="ARBA00022989"/>
    </source>
</evidence>
<keyword evidence="2 7" id="KW-0813">Transport</keyword>
<evidence type="ECO:0000256" key="6">
    <source>
        <dbReference type="ARBA" id="ARBA00023136"/>
    </source>
</evidence>
<evidence type="ECO:0000256" key="4">
    <source>
        <dbReference type="ARBA" id="ARBA00022692"/>
    </source>
</evidence>
<dbReference type="InterPro" id="IPR035906">
    <property type="entry name" value="MetI-like_sf"/>
</dbReference>
<feature type="transmembrane region" description="Helical" evidence="7">
    <location>
        <begin position="30"/>
        <end position="56"/>
    </location>
</feature>
<keyword evidence="3" id="KW-1003">Cell membrane</keyword>
<gene>
    <name evidence="9" type="ORF">DVH29_05130</name>
</gene>
<evidence type="ECO:0000256" key="3">
    <source>
        <dbReference type="ARBA" id="ARBA00022475"/>
    </source>
</evidence>
<name>A0A369W4S4_9HYPH</name>